<feature type="compositionally biased region" description="Low complexity" evidence="1">
    <location>
        <begin position="180"/>
        <end position="198"/>
    </location>
</feature>
<dbReference type="AlphaFoldDB" id="A0A7S0UQN6"/>
<proteinExistence type="predicted"/>
<evidence type="ECO:0000256" key="1">
    <source>
        <dbReference type="SAM" id="MobiDB-lite"/>
    </source>
</evidence>
<evidence type="ECO:0000313" key="2">
    <source>
        <dbReference type="EMBL" id="CAD8766620.1"/>
    </source>
</evidence>
<protein>
    <submittedName>
        <fullName evidence="2">Uncharacterized protein</fullName>
    </submittedName>
</protein>
<reference evidence="2" key="1">
    <citation type="submission" date="2021-01" db="EMBL/GenBank/DDBJ databases">
        <authorList>
            <person name="Corre E."/>
            <person name="Pelletier E."/>
            <person name="Niang G."/>
            <person name="Scheremetjew M."/>
            <person name="Finn R."/>
            <person name="Kale V."/>
            <person name="Holt S."/>
            <person name="Cochrane G."/>
            <person name="Meng A."/>
            <person name="Brown T."/>
            <person name="Cohen L."/>
        </authorList>
    </citation>
    <scope>NUCLEOTIDE SEQUENCE</scope>
    <source>
        <strain evidence="2">SAG 63-3</strain>
    </source>
</reference>
<organism evidence="2">
    <name type="scientific">Polytomella parva</name>
    <dbReference type="NCBI Taxonomy" id="51329"/>
    <lineage>
        <taxon>Eukaryota</taxon>
        <taxon>Viridiplantae</taxon>
        <taxon>Chlorophyta</taxon>
        <taxon>core chlorophytes</taxon>
        <taxon>Chlorophyceae</taxon>
        <taxon>CS clade</taxon>
        <taxon>Chlamydomonadales</taxon>
        <taxon>Chlamydomonadaceae</taxon>
        <taxon>Polytomella</taxon>
    </lineage>
</organism>
<feature type="region of interest" description="Disordered" evidence="1">
    <location>
        <begin position="143"/>
        <end position="205"/>
    </location>
</feature>
<sequence>MLLEEEDYLMDEALLEDEDDDERRALRNLSRGSRSRGSRAVSAAAVAVGGGGGGGAYPYGGDDGQAGGYNGMIPVRTSDRLAASLGGTANTMTYNNNSNSNSDNGDGSITKTGDNDTSKITIMSGSSITAAASATITPLPSATTAMTSTSEEASKPSIVTSILPNTAIPGDVPKVDINDNRNNNHANGDGNNNNNPNNSRTKEKPDVQAVVSNNIAQLNSSNTNSAINLPSTDSMTNSIQANLANYQVMMMGRASSHTAMNNVGIPKDANMMNNIYTDNTNLVQQLTDINAMHINNLNGNSVGSTSTNASNAQYQPPYGDSQQMQQQLQLLQMQVFQELQQKQPLQQQVQAFNLGSGAGSTNGSRDGNGSVGGGHATPLAVSAPFNNANKDVITMDTAPTTSSASIQLMGNPLSSATPHYQQAFLNVPAMATTTMTARGEGGGEMMHTASLSTLEMEGLGKNEKGKDNINQEDVVSQLSKPQQPLATSTKAMLPGKVGEGMRNVEKIMEGGNDKEEIMEEEEEEKALEIKVQKEKERELRKLEIVQKIRLLQNWTECCQQQILASKNDATTQQGDQIQQLNPGEFIQLMEKSYTQSQRDKQHQLHQLLVKGEGQEERVVEEKTAAIREASGESESTVITRMNITKVEEGEVRATNYESKSMSSTLNAMISDNSTSGTLTPFQKSESTSTITPHLSSIATVSDLLSAPPKIPTAEVSSAMTMTETQLSGLAPALRAGSNVDVMSNNNNNNNIDLTSTNSQMLLFRIQQMQLQQQAMFAQRQTPPAILQHKQQLEQQISPMQFQIQQQQRLAQINAANGVGVRESLSAKHPNSIMNTITINSNNNSSNNNIVPTTNSSNMVLSPSFNPPSMIGGMASTNNLLLQHQHQHQQQLQLQQQQQQQQQQQ</sequence>
<feature type="compositionally biased region" description="Low complexity" evidence="1">
    <location>
        <begin position="95"/>
        <end position="108"/>
    </location>
</feature>
<gene>
    <name evidence="2" type="ORF">PPAR00522_LOCUS3012</name>
</gene>
<dbReference type="EMBL" id="HBFM01005202">
    <property type="protein sequence ID" value="CAD8766620.1"/>
    <property type="molecule type" value="Transcribed_RNA"/>
</dbReference>
<name>A0A7S0UQN6_9CHLO</name>
<feature type="region of interest" description="Disordered" evidence="1">
    <location>
        <begin position="354"/>
        <end position="376"/>
    </location>
</feature>
<accession>A0A7S0UQN6</accession>
<feature type="region of interest" description="Disordered" evidence="1">
    <location>
        <begin position="92"/>
        <end position="114"/>
    </location>
</feature>